<sequence length="138" mass="15956">MSNSKQGLPKPNNIVTISTSPGIEFFKWWCVFLRPFINLTNREIDVIASFLKQRWELSKSISDPTILDSIVMSEATKAKVIEECQMTQQHFYVVMSNLRKNNIIVNNILNPRLVPNIRKDDNGCFQLLILFKENKKAV</sequence>
<organism evidence="1">
    <name type="scientific">CrAss-like virus sp. ctWDt29</name>
    <dbReference type="NCBI Taxonomy" id="2825836"/>
    <lineage>
        <taxon>Viruses</taxon>
        <taxon>Duplodnaviria</taxon>
        <taxon>Heunggongvirae</taxon>
        <taxon>Uroviricota</taxon>
        <taxon>Caudoviricetes</taxon>
        <taxon>Crassvirales</taxon>
    </lineage>
</organism>
<name>A0A8S5NVY2_9CAUD</name>
<proteinExistence type="predicted"/>
<protein>
    <submittedName>
        <fullName evidence="1">Uncharacterized protein</fullName>
    </submittedName>
</protein>
<evidence type="ECO:0000313" key="1">
    <source>
        <dbReference type="EMBL" id="DAD98384.1"/>
    </source>
</evidence>
<accession>A0A8S5NVY2</accession>
<reference evidence="1" key="1">
    <citation type="journal article" date="2021" name="Proc. Natl. Acad. Sci. U.S.A.">
        <title>A Catalog of Tens of Thousands of Viruses from Human Metagenomes Reveals Hidden Associations with Chronic Diseases.</title>
        <authorList>
            <person name="Tisza M.J."/>
            <person name="Buck C.B."/>
        </authorList>
    </citation>
    <scope>NUCLEOTIDE SEQUENCE</scope>
    <source>
        <strain evidence="1">CtWDt29</strain>
    </source>
</reference>
<dbReference type="EMBL" id="BK015261">
    <property type="protein sequence ID" value="DAD98384.1"/>
    <property type="molecule type" value="Genomic_DNA"/>
</dbReference>